<dbReference type="KEGG" id="lcu:PL11_001865"/>
<name>A0A1S6QGL3_9LACO</name>
<dbReference type="AlphaFoldDB" id="A0A1S6QGL3"/>
<evidence type="ECO:0000313" key="2">
    <source>
        <dbReference type="Proteomes" id="UP000030361"/>
    </source>
</evidence>
<organism evidence="1 2">
    <name type="scientific">Lentilactobacillus curieae</name>
    <dbReference type="NCBI Taxonomy" id="1138822"/>
    <lineage>
        <taxon>Bacteria</taxon>
        <taxon>Bacillati</taxon>
        <taxon>Bacillota</taxon>
        <taxon>Bacilli</taxon>
        <taxon>Lactobacillales</taxon>
        <taxon>Lactobacillaceae</taxon>
        <taxon>Lentilactobacillus</taxon>
    </lineage>
</organism>
<dbReference type="Proteomes" id="UP000030361">
    <property type="component" value="Chromosome"/>
</dbReference>
<reference evidence="1 2" key="1">
    <citation type="journal article" date="2015" name="Genome Announc.">
        <title>Genome Sequence of Lactobacillus curieae CCTCC M 2011381T, a Novel Producer of Gamma-aminobutyric Acid.</title>
        <authorList>
            <person name="Wang Y."/>
            <person name="Wang Y."/>
            <person name="Lang C."/>
            <person name="Wei D."/>
            <person name="Xu P."/>
            <person name="Xie J."/>
        </authorList>
    </citation>
    <scope>NUCLEOTIDE SEQUENCE [LARGE SCALE GENOMIC DNA]</scope>
    <source>
        <strain evidence="1 2">CCTCC M 2011381</strain>
    </source>
</reference>
<dbReference type="OrthoDB" id="2329354at2"/>
<protein>
    <submittedName>
        <fullName evidence="1">Uncharacterized protein</fullName>
    </submittedName>
</protein>
<proteinExistence type="predicted"/>
<accession>A0A1S6QGL3</accession>
<dbReference type="RefSeq" id="WP_035165947.1">
    <property type="nucleotide sequence ID" value="NZ_CP018906.1"/>
</dbReference>
<evidence type="ECO:0000313" key="1">
    <source>
        <dbReference type="EMBL" id="AQW20748.1"/>
    </source>
</evidence>
<keyword evidence="2" id="KW-1185">Reference proteome</keyword>
<dbReference type="EMBL" id="CP018906">
    <property type="protein sequence ID" value="AQW20748.1"/>
    <property type="molecule type" value="Genomic_DNA"/>
</dbReference>
<gene>
    <name evidence="1" type="ORF">PL11_001865</name>
</gene>
<sequence>MKKIWISTATLLGTFELVLLGQPSTTAEAKVVALPAAYRHIWTLPSRHMMIKTYKYHAYFTDTYRNGHKNDWIKYRYVKNGAHKYGTFAVNGIYESVGLYFKNSNNLYLGYDTSTLHFRHK</sequence>